<dbReference type="EMBL" id="CAJNOE010000178">
    <property type="protein sequence ID" value="CAF1015950.1"/>
    <property type="molecule type" value="Genomic_DNA"/>
</dbReference>
<evidence type="ECO:0000313" key="3">
    <source>
        <dbReference type="Proteomes" id="UP000663860"/>
    </source>
</evidence>
<evidence type="ECO:0000259" key="1">
    <source>
        <dbReference type="PROSITE" id="PS51700"/>
    </source>
</evidence>
<feature type="domain" description="Peptidase C50" evidence="1">
    <location>
        <begin position="1814"/>
        <end position="1913"/>
    </location>
</feature>
<sequence>MKNEATIIGVHSPKYEHEKNKSNVRHAIEEQSLPFTVANDNGLQVWKQVGCQIYPTVLVFGPDAYPIFIFEGENHVQHLEAFLPPILAHYKSSVHATPSGSLSIKTSPEDMITNVVKSPTFTYPSHLCITSNGQLCISFAGSNQLILCEIDGKVVEVVGNGHPGMADGEVQQAEFDSPHGLVEFNGCIYIADTNNHAIRVFDPNSRRVLTLIGTGRLGNDKVGGLKRSQQPIASPWDLCITESPFDHKTVLLISMAGQHQIWAYAFEETQWWNDVIIQKNSCCAIIGSGVEENRNGSEPMSVCLAAPRGICNGVMNGQPVLFIADSNSSSIRVVTLKDGNVANLIGGDADPTNLSAFGDLDGSGYSAKLQHPVGVAFHYPTSQLYITDTFNNKLKYIDMKTLVCSSYFVTDTDTKKQRGETNSAKFSEPYGLAIFDHFMYVADKNNSHIKRIDLNHRTIVRCRFDLRETLNEERTFGSKQAYLTITLPETFQLRENNGGTWSIEDEDGFKICDGDLMRHASDQILLDYIPRDKQVAQLKYELMVCEDDKCSMVNGEVQPINQTDSIVEFVIKLKDFSRNDFLALIEESRSYCAQDLRTSLDIVDVNRLPELSQLQLTPLVLHALQAYLSQVAHLILLNFEIGLYRNAKNYLLVGLEISVYLHAKRWFTFFLALNAQFFILSHQPDCARRKLDQLSHHLSTLDICNDRKQDLFIDFIYSWYDYVKLEYDYHTHGYDHIQTVCETKLYHEYKQHNVSLDWHRLLYHRIHILYRLTYFQQLRKNSKSMENRKRLIWNIPSNSEKYTEFTFWTESWLSFLSLIEDQPPEILDKSSLWLHPIIVPDESNLTCLPEWTAMNDDQHPYQQQTDSKWNNILSPPQVNTGNPFDLNSMTTEEIVSLTNEPIVIKTKPKKLIDTPRGKTPFLSENQKILSTPNKPSSSTTTASNLMSTFRKQMSIDSSIASPVCTPSRTGKKLPPLVVASSNTSSRPRRAAAIKADERIQQIRYDDTNENLHRINNNNNNNNIISPRILATNLNENNSEPVELLIDQLDSLHIERKLKFDDEDEEEIIPSTKSNEKLLQKCIQLHDRLAYAPNAKLIRYLAEYIILLSGDQDPWLVVTLIVEMQAIGFRYNALCIYQRKKRHNTDRSSTPLPSGEKYTEFTFWTESWLSFLSLIEDQPPEILDKSSLWLHPIIVPDESNLTCLPEWTAMNDDQHPYQQQTDSKWNNILSPPQVNTGNPFDLNSMTTEEIVSLTNEPIVIKTKPKKLIDTPRGKTPFLSENQKILSTPNKPSSATTTASNLMSTFRKQMSIDSSIVSPVCTPSRTGKKLPPLVVASSNTSSRPRRAAAIKADERIQQIRYDDTNENLHRINNNNNNNNIISPRILATNLNENNSEPVELLIDQLDSLHIERKLKFDDEDEEEINPSIKSNEKLLQKCIELHDRLAYAPNAKLIRYLAEYIILLSGDQDPWLVVTLIVEMQAIGFRYNALCIYQRKKRHNTDRSSTPLPSGSNVSPEHLSHYIDALHFRPLTIAYLKDILINDLLPAKQVCVCLHSFTLIDDQILAVQIRGNYYAPVMRRIIFPRLLVKKFHFLIESNTHTLHGITDHKRYWAIRRYFEQLFERLLEDLNHVYLTSPMRWWWLPETTIFDGKKAMIDDLLTPLTNSPQQRRSIEFFLHQTIFYLSSLDEIRQELSINLPSPIYSHILSSRLIERLLDYKQRTYTNTSPSKSRPPQNLLLFLDNHLHIFPWEQLHCMTSLFRRIVIYRLPSVLLLDGMHKYYYNSSSSSPSEQQPNVDNNDTTIIPMEKTFYHRIDVDKGYYIVDPGNDLPRTKERFRKFQTDKPDLIEKWNGVIERFPTNDAIKDIFKSKDVLLYMGHGSGSQFYPVDDVQKNSSRLCVLLMGCSSARLQSLGDFEVFGMPFAYLTCGAATILGCLWDVTDRDIDSLTFFLLEQLKAGASLGEALRYGRDLCKLKCLNGAAPVIYGLPVRAR</sequence>
<dbReference type="Gene3D" id="2.120.10.30">
    <property type="entry name" value="TolB, C-terminal domain"/>
    <property type="match status" value="2"/>
</dbReference>
<dbReference type="GO" id="GO:0006508">
    <property type="term" value="P:proteolysis"/>
    <property type="evidence" value="ECO:0007669"/>
    <property type="project" value="InterPro"/>
</dbReference>
<dbReference type="Proteomes" id="UP000663860">
    <property type="component" value="Unassembled WGS sequence"/>
</dbReference>
<name>A0A814HU09_9BILA</name>
<accession>A0A814HU09</accession>
<dbReference type="PANTHER" id="PTHR46388:SF2">
    <property type="entry name" value="NHL REPEAT-CONTAINING PROTEIN 2"/>
    <property type="match status" value="1"/>
</dbReference>
<dbReference type="InterPro" id="IPR011042">
    <property type="entry name" value="6-blade_b-propeller_TolB-like"/>
</dbReference>
<organism evidence="2 3">
    <name type="scientific">Adineta steineri</name>
    <dbReference type="NCBI Taxonomy" id="433720"/>
    <lineage>
        <taxon>Eukaryota</taxon>
        <taxon>Metazoa</taxon>
        <taxon>Spiralia</taxon>
        <taxon>Gnathifera</taxon>
        <taxon>Rotifera</taxon>
        <taxon>Eurotatoria</taxon>
        <taxon>Bdelloidea</taxon>
        <taxon>Adinetida</taxon>
        <taxon>Adinetidae</taxon>
        <taxon>Adineta</taxon>
    </lineage>
</organism>
<gene>
    <name evidence="2" type="ORF">IZO911_LOCUS18444</name>
</gene>
<dbReference type="PROSITE" id="PS51700">
    <property type="entry name" value="SEPARIN"/>
    <property type="match status" value="1"/>
</dbReference>
<dbReference type="InterPro" id="IPR036249">
    <property type="entry name" value="Thioredoxin-like_sf"/>
</dbReference>
<protein>
    <recommendedName>
        <fullName evidence="1">Peptidase C50 domain-containing protein</fullName>
    </recommendedName>
</protein>
<proteinExistence type="predicted"/>
<dbReference type="InterPro" id="IPR030397">
    <property type="entry name" value="SEPARIN_core_dom"/>
</dbReference>
<dbReference type="SUPFAM" id="SSF101898">
    <property type="entry name" value="NHL repeat"/>
    <property type="match status" value="1"/>
</dbReference>
<dbReference type="GO" id="GO:0004197">
    <property type="term" value="F:cysteine-type endopeptidase activity"/>
    <property type="evidence" value="ECO:0007669"/>
    <property type="project" value="InterPro"/>
</dbReference>
<dbReference type="PANTHER" id="PTHR46388">
    <property type="entry name" value="NHL REPEAT-CONTAINING PROTEIN 2"/>
    <property type="match status" value="1"/>
</dbReference>
<dbReference type="SUPFAM" id="SSF52833">
    <property type="entry name" value="Thioredoxin-like"/>
    <property type="match status" value="1"/>
</dbReference>
<comment type="caution">
    <text evidence="2">The sequence shown here is derived from an EMBL/GenBank/DDBJ whole genome shotgun (WGS) entry which is preliminary data.</text>
</comment>
<dbReference type="Pfam" id="PF03568">
    <property type="entry name" value="Separin_C"/>
    <property type="match status" value="1"/>
</dbReference>
<reference evidence="2" key="1">
    <citation type="submission" date="2021-02" db="EMBL/GenBank/DDBJ databases">
        <authorList>
            <person name="Nowell W R."/>
        </authorList>
    </citation>
    <scope>NUCLEOTIDE SEQUENCE</scope>
</reference>
<dbReference type="Gene3D" id="3.40.30.10">
    <property type="entry name" value="Glutaredoxin"/>
    <property type="match status" value="1"/>
</dbReference>
<evidence type="ECO:0000313" key="2">
    <source>
        <dbReference type="EMBL" id="CAF1015950.1"/>
    </source>
</evidence>